<evidence type="ECO:0000313" key="3">
    <source>
        <dbReference type="EMBL" id="CAD8235905.1"/>
    </source>
</evidence>
<dbReference type="EMBL" id="HBDZ01005705">
    <property type="protein sequence ID" value="CAD8235905.1"/>
    <property type="molecule type" value="Transcribed_RNA"/>
</dbReference>
<name>A0A7R9THQ1_9VIRI</name>
<proteinExistence type="predicted"/>
<keyword evidence="2" id="KW-0472">Membrane</keyword>
<accession>A0A7R9THQ1</accession>
<organism evidence="3">
    <name type="scientific">Prasinoderma coloniale</name>
    <dbReference type="NCBI Taxonomy" id="156133"/>
    <lineage>
        <taxon>Eukaryota</taxon>
        <taxon>Viridiplantae</taxon>
        <taxon>Prasinodermophyta</taxon>
        <taxon>Prasinodermophyceae</taxon>
        <taxon>Prasinodermales</taxon>
        <taxon>Prasinodermaceae</taxon>
        <taxon>Prasinoderma</taxon>
    </lineage>
</organism>
<feature type="compositionally biased region" description="Gly residues" evidence="1">
    <location>
        <begin position="387"/>
        <end position="400"/>
    </location>
</feature>
<protein>
    <submittedName>
        <fullName evidence="3">Uncharacterized protein</fullName>
    </submittedName>
</protein>
<feature type="region of interest" description="Disordered" evidence="1">
    <location>
        <begin position="364"/>
        <end position="400"/>
    </location>
</feature>
<feature type="transmembrane region" description="Helical" evidence="2">
    <location>
        <begin position="20"/>
        <end position="40"/>
    </location>
</feature>
<reference evidence="3" key="1">
    <citation type="submission" date="2021-01" db="EMBL/GenBank/DDBJ databases">
        <authorList>
            <person name="Corre E."/>
            <person name="Pelletier E."/>
            <person name="Niang G."/>
            <person name="Scheremetjew M."/>
            <person name="Finn R."/>
            <person name="Kale V."/>
            <person name="Holt S."/>
            <person name="Cochrane G."/>
            <person name="Meng A."/>
            <person name="Brown T."/>
            <person name="Cohen L."/>
        </authorList>
    </citation>
    <scope>NUCLEOTIDE SEQUENCE</scope>
    <source>
        <strain evidence="3">CCMP1413</strain>
    </source>
</reference>
<evidence type="ECO:0000256" key="2">
    <source>
        <dbReference type="SAM" id="Phobius"/>
    </source>
</evidence>
<feature type="transmembrane region" description="Helical" evidence="2">
    <location>
        <begin position="321"/>
        <end position="348"/>
    </location>
</feature>
<sequence>MDVVRNYFDRVGRDPASRIKFGLTAVLGFTAFLVACVELGKAGEGGTLVRKFDSRVESHAEAGTHMLVATVCPMPFNCPDWCTDDKNDKGPKKYYCKCVDNKSTMEWKFAPNNKGDHMCQFIEEATPGHKAPKMHPVAVHKAADKVPVTLWDGYALEQEHCQQVNWVMNETQRSRDQFIVCSFHSNLHPDDEPYPTALLDMKVSLQFHKNPKGPWKIPSYEKKFTDMATGVINAGQAWLHLPGWHFISYDIEIDLFKTKKHDFWMHKPRPRFEHMMFDSRLALNRSTWDNPPAFSLAYSYDNFEVVREWEEETMYSSRRALGVAGGIAFLLSLLNVALFACATAAFSLNTSEVEGTPYEYTYNTSADVDTPGPPVSQPAGDAEGGYKVTGGSGGGYGSIA</sequence>
<keyword evidence="2" id="KW-0812">Transmembrane</keyword>
<keyword evidence="2" id="KW-1133">Transmembrane helix</keyword>
<dbReference type="AlphaFoldDB" id="A0A7R9THQ1"/>
<evidence type="ECO:0000256" key="1">
    <source>
        <dbReference type="SAM" id="MobiDB-lite"/>
    </source>
</evidence>
<gene>
    <name evidence="3" type="ORF">PCOL08062_LOCUS4369</name>
</gene>